<feature type="compositionally biased region" description="Basic residues" evidence="1">
    <location>
        <begin position="168"/>
        <end position="177"/>
    </location>
</feature>
<dbReference type="OrthoDB" id="9947933at2759"/>
<dbReference type="EMBL" id="AEYP01041501">
    <property type="status" value="NOT_ANNOTATED_CDS"/>
    <property type="molecule type" value="Genomic_DNA"/>
</dbReference>
<feature type="compositionally biased region" description="Low complexity" evidence="1">
    <location>
        <begin position="28"/>
        <end position="40"/>
    </location>
</feature>
<feature type="region of interest" description="Disordered" evidence="1">
    <location>
        <begin position="1"/>
        <end position="95"/>
    </location>
</feature>
<dbReference type="EMBL" id="AEYP01041502">
    <property type="status" value="NOT_ANNOTATED_CDS"/>
    <property type="molecule type" value="Genomic_DNA"/>
</dbReference>
<proteinExistence type="predicted"/>
<organism evidence="2">
    <name type="scientific">Mustela putorius furo</name>
    <name type="common">European domestic ferret</name>
    <name type="synonym">Mustela furo</name>
    <dbReference type="NCBI Taxonomy" id="9669"/>
    <lineage>
        <taxon>Eukaryota</taxon>
        <taxon>Metazoa</taxon>
        <taxon>Chordata</taxon>
        <taxon>Craniata</taxon>
        <taxon>Vertebrata</taxon>
        <taxon>Euteleostomi</taxon>
        <taxon>Mammalia</taxon>
        <taxon>Eutheria</taxon>
        <taxon>Laurasiatheria</taxon>
        <taxon>Carnivora</taxon>
        <taxon>Caniformia</taxon>
        <taxon>Musteloidea</taxon>
        <taxon>Mustelidae</taxon>
        <taxon>Mustelinae</taxon>
        <taxon>Mustela</taxon>
    </lineage>
</organism>
<evidence type="ECO:0000256" key="1">
    <source>
        <dbReference type="SAM" id="MobiDB-lite"/>
    </source>
</evidence>
<reference evidence="2" key="1">
    <citation type="submission" date="2024-06" db="UniProtKB">
        <authorList>
            <consortium name="Ensembl"/>
        </authorList>
    </citation>
    <scope>IDENTIFICATION</scope>
</reference>
<dbReference type="AlphaFoldDB" id="M3Z086"/>
<dbReference type="HOGENOM" id="CLU_1229587_0_0_1"/>
<name>M3Z086_MUSPF</name>
<protein>
    <submittedName>
        <fullName evidence="2">Uncharacterized protein</fullName>
    </submittedName>
</protein>
<dbReference type="CTD" id="26996"/>
<sequence length="225" mass="23524">MAPAHPANTGAPWVGAGFSRPGTRKRSPLSGGQLPLSPSSIAFLPPASRRRPSGQPPAGGATGRALKGCPARTPALPGRSGPSGGGVPTESPGATLVTPLLLLGALGAEPGQRAELPPLSRRSPGAGRSRCLVPRPAPGTRSAIRSPAAPGGPRRWRQGRTPQFQRRPQGHSPRRKVPQAEDVQMTRSLVTWHLECHVPKSRSLKDVKLRLSANKDLLEKAEDGS</sequence>
<dbReference type="Ensembl" id="ENSMPUT00000017251.1">
    <property type="protein sequence ID" value="ENSMPUP00000016997.1"/>
    <property type="gene ID" value="ENSMPUG00000017106.1"/>
</dbReference>
<dbReference type="GeneID" id="101691416"/>
<dbReference type="InParanoid" id="M3Z086"/>
<evidence type="ECO:0000313" key="2">
    <source>
        <dbReference type="Ensembl" id="ENSMPUP00000016997.1"/>
    </source>
</evidence>
<dbReference type="RefSeq" id="XP_012913765.2">
    <property type="nucleotide sequence ID" value="XM_013058311.2"/>
</dbReference>
<accession>M3Z086</accession>
<feature type="region of interest" description="Disordered" evidence="1">
    <location>
        <begin position="108"/>
        <end position="182"/>
    </location>
</feature>